<name>A0ABT4XAS9_9BACI</name>
<keyword evidence="2" id="KW-1185">Reference proteome</keyword>
<dbReference type="RefSeq" id="WP_270802180.1">
    <property type="nucleotide sequence ID" value="NZ_JAQFWW010000004.1"/>
</dbReference>
<gene>
    <name evidence="1" type="ORF">PJ311_18440</name>
</gene>
<comment type="caution">
    <text evidence="1">The sequence shown here is derived from an EMBL/GenBank/DDBJ whole genome shotgun (WGS) entry which is preliminary data.</text>
</comment>
<evidence type="ECO:0000313" key="1">
    <source>
        <dbReference type="EMBL" id="MDA7028521.1"/>
    </source>
</evidence>
<dbReference type="Proteomes" id="UP001211894">
    <property type="component" value="Unassembled WGS sequence"/>
</dbReference>
<reference evidence="1 2" key="1">
    <citation type="submission" date="2023-01" db="EMBL/GenBank/DDBJ databases">
        <title>Bacillus changyiensis sp. nov., isolated from a coastal deposit.</title>
        <authorList>
            <person name="Xiao G."/>
            <person name="Lai Q."/>
            <person name="Hu Z."/>
            <person name="Shao Z."/>
        </authorList>
    </citation>
    <scope>NUCLEOTIDE SEQUENCE [LARGE SCALE GENOMIC DNA]</scope>
    <source>
        <strain evidence="1 2">CLL-7-23</strain>
    </source>
</reference>
<accession>A0ABT4XAS9</accession>
<proteinExistence type="predicted"/>
<sequence>MPYITLDYYNNDYKGTQAPVDDIEKYIERASDVIDQVTGYKLYGKNLSNLPPLMQDLVKKATAAQVEFYVIKGGDASVNAGTDDLTSVSVGSFSYSEGTSSGGGSNRDEKRVSPSTLAFLKGTGLLYGGVCARG</sequence>
<organism evidence="1 2">
    <name type="scientific">Bacillus changyiensis</name>
    <dbReference type="NCBI Taxonomy" id="3004103"/>
    <lineage>
        <taxon>Bacteria</taxon>
        <taxon>Bacillati</taxon>
        <taxon>Bacillota</taxon>
        <taxon>Bacilli</taxon>
        <taxon>Bacillales</taxon>
        <taxon>Bacillaceae</taxon>
        <taxon>Bacillus</taxon>
    </lineage>
</organism>
<protein>
    <submittedName>
        <fullName evidence="1">Uncharacterized protein</fullName>
    </submittedName>
</protein>
<dbReference type="EMBL" id="JAQKAB010000019">
    <property type="protein sequence ID" value="MDA7028521.1"/>
    <property type="molecule type" value="Genomic_DNA"/>
</dbReference>
<evidence type="ECO:0000313" key="2">
    <source>
        <dbReference type="Proteomes" id="UP001211894"/>
    </source>
</evidence>